<evidence type="ECO:0000313" key="3">
    <source>
        <dbReference type="Proteomes" id="UP000199417"/>
    </source>
</evidence>
<evidence type="ECO:0000256" key="1">
    <source>
        <dbReference type="SAM" id="MobiDB-lite"/>
    </source>
</evidence>
<gene>
    <name evidence="2" type="ORF">SAMN05444580_104377</name>
</gene>
<dbReference type="RefSeq" id="WP_072845193.1">
    <property type="nucleotide sequence ID" value="NZ_FNAB01000004.1"/>
</dbReference>
<dbReference type="AlphaFoldDB" id="A0A1G6V427"/>
<reference evidence="2 3" key="1">
    <citation type="submission" date="2016-10" db="EMBL/GenBank/DDBJ databases">
        <authorList>
            <person name="de Groot N.N."/>
        </authorList>
    </citation>
    <scope>NUCLEOTIDE SEQUENCE [LARGE SCALE GENOMIC DNA]</scope>
    <source>
        <strain evidence="2 3">JCM 11308</strain>
    </source>
</reference>
<feature type="region of interest" description="Disordered" evidence="1">
    <location>
        <begin position="1"/>
        <end position="22"/>
    </location>
</feature>
<organism evidence="2 3">
    <name type="scientific">Rhodococcus tukisamuensis</name>
    <dbReference type="NCBI Taxonomy" id="168276"/>
    <lineage>
        <taxon>Bacteria</taxon>
        <taxon>Bacillati</taxon>
        <taxon>Actinomycetota</taxon>
        <taxon>Actinomycetes</taxon>
        <taxon>Mycobacteriales</taxon>
        <taxon>Nocardiaceae</taxon>
        <taxon>Rhodococcus</taxon>
    </lineage>
</organism>
<name>A0A1G6V427_9NOCA</name>
<proteinExistence type="predicted"/>
<dbReference type="Proteomes" id="UP000199417">
    <property type="component" value="Unassembled WGS sequence"/>
</dbReference>
<keyword evidence="3" id="KW-1185">Reference proteome</keyword>
<sequence>MSTPIPRPGQHLPGPPPTVDPARIHAEVDELLAGLDTASAVHDDPTGLGQLPRQAHLLEQAHDVLVQALATVDKI</sequence>
<dbReference type="STRING" id="168276.SAMN05444580_104377"/>
<dbReference type="EMBL" id="FNAB01000004">
    <property type="protein sequence ID" value="SDD47747.1"/>
    <property type="molecule type" value="Genomic_DNA"/>
</dbReference>
<evidence type="ECO:0000313" key="2">
    <source>
        <dbReference type="EMBL" id="SDD47747.1"/>
    </source>
</evidence>
<accession>A0A1G6V427</accession>
<protein>
    <submittedName>
        <fullName evidence="2">Uncharacterized protein</fullName>
    </submittedName>
</protein>